<feature type="transmembrane region" description="Helical" evidence="6">
    <location>
        <begin position="440"/>
        <end position="460"/>
    </location>
</feature>
<dbReference type="AlphaFoldDB" id="A0A517QHG9"/>
<evidence type="ECO:0000313" key="8">
    <source>
        <dbReference type="EMBL" id="QDT31065.1"/>
    </source>
</evidence>
<reference evidence="8 9" key="1">
    <citation type="submission" date="2019-02" db="EMBL/GenBank/DDBJ databases">
        <title>Deep-cultivation of Planctomycetes and their phenomic and genomic characterization uncovers novel biology.</title>
        <authorList>
            <person name="Wiegand S."/>
            <person name="Jogler M."/>
            <person name="Boedeker C."/>
            <person name="Pinto D."/>
            <person name="Vollmers J."/>
            <person name="Rivas-Marin E."/>
            <person name="Kohn T."/>
            <person name="Peeters S.H."/>
            <person name="Heuer A."/>
            <person name="Rast P."/>
            <person name="Oberbeckmann S."/>
            <person name="Bunk B."/>
            <person name="Jeske O."/>
            <person name="Meyerdierks A."/>
            <person name="Storesund J.E."/>
            <person name="Kallscheuer N."/>
            <person name="Luecker S."/>
            <person name="Lage O.M."/>
            <person name="Pohl T."/>
            <person name="Merkel B.J."/>
            <person name="Hornburger P."/>
            <person name="Mueller R.-W."/>
            <person name="Bruemmer F."/>
            <person name="Labrenz M."/>
            <person name="Spormann A.M."/>
            <person name="Op den Camp H."/>
            <person name="Overmann J."/>
            <person name="Amann R."/>
            <person name="Jetten M.S.M."/>
            <person name="Mascher T."/>
            <person name="Medema M.H."/>
            <person name="Devos D.P."/>
            <person name="Kaster A.-K."/>
            <person name="Ovreas L."/>
            <person name="Rohde M."/>
            <person name="Galperin M.Y."/>
            <person name="Jogler C."/>
        </authorList>
    </citation>
    <scope>NUCLEOTIDE SEQUENCE [LARGE SCALE GENOMIC DNA]</scope>
    <source>
        <strain evidence="8 9">Mal48</strain>
    </source>
</reference>
<keyword evidence="4 6" id="KW-0472">Membrane</keyword>
<feature type="transmembrane region" description="Helical" evidence="6">
    <location>
        <begin position="144"/>
        <end position="167"/>
    </location>
</feature>
<feature type="transmembrane region" description="Helical" evidence="6">
    <location>
        <begin position="472"/>
        <end position="498"/>
    </location>
</feature>
<sequence length="583" mass="64671">MPKIRCKSCEATLNVPEKALGKTIKCPKCSNKIKVPSGGSGGASPQQQRRKKKPVKSAAADDPFGLGNLDDYDLEDKDEQICPYCAKDIDEDDVICQSCGMNLETGQMDRREKKKRSRKGPDPSKFFAAAFPESWKFVLSEPRMAVRVGTGFTFFTTLALMCGYMGFVYVQEQMPPKVFWIMLSLLCGLSVPGLMWYLTLKIVDSTRRNDKFQSDRIQFDLFTSIAAGVRAFFWPLILIPGAPVILAGGVVYSLLFSGDLSNPAFLIVGGGLLGFALFLLPMAMVHMTARYTYKGWILWELLQILFQNLVGIIYMHLVAFVALIPALLVAVPILLVIKGDGGFESMNPFGSGVVNGITAGITTWFLNIVGMNPDPEGGMFTIIRAMLNIAAAFIVIAPIGYLSAFPAIFVMKACGLFGYYHSSTLGLVDQKREYEIATFWVRYLGHIIDNLCAPLAVFLVSSNAKLSKVAWVFTGFLVLSFIFAKVAFPGMFVLWLIYSNWMYWVVQEASEIRTTLGKDAFGLIVITEDNKQLTMKQATMKWFLRNVSDNLAGIPFLFAAIPPKKQALHDMATKTKVVWKGDR</sequence>
<feature type="transmembrane region" description="Helical" evidence="6">
    <location>
        <begin position="309"/>
        <end position="337"/>
    </location>
</feature>
<name>A0A517QHG9_9PLAN</name>
<evidence type="ECO:0000256" key="5">
    <source>
        <dbReference type="SAM" id="MobiDB-lite"/>
    </source>
</evidence>
<feature type="transmembrane region" description="Helical" evidence="6">
    <location>
        <begin position="221"/>
        <end position="252"/>
    </location>
</feature>
<keyword evidence="2 6" id="KW-0812">Transmembrane</keyword>
<evidence type="ECO:0000259" key="7">
    <source>
        <dbReference type="Pfam" id="PF06271"/>
    </source>
</evidence>
<accession>A0A517QHG9</accession>
<dbReference type="OrthoDB" id="261253at2"/>
<evidence type="ECO:0000256" key="6">
    <source>
        <dbReference type="SAM" id="Phobius"/>
    </source>
</evidence>
<feature type="transmembrane region" description="Helical" evidence="6">
    <location>
        <begin position="349"/>
        <end position="369"/>
    </location>
</feature>
<feature type="transmembrane region" description="Helical" evidence="6">
    <location>
        <begin position="179"/>
        <end position="200"/>
    </location>
</feature>
<feature type="region of interest" description="Disordered" evidence="5">
    <location>
        <begin position="29"/>
        <end position="72"/>
    </location>
</feature>
<feature type="transmembrane region" description="Helical" evidence="6">
    <location>
        <begin position="264"/>
        <end position="288"/>
    </location>
</feature>
<proteinExistence type="predicted"/>
<feature type="transmembrane region" description="Helical" evidence="6">
    <location>
        <begin position="381"/>
        <end position="401"/>
    </location>
</feature>
<dbReference type="Pfam" id="PF06271">
    <property type="entry name" value="RDD"/>
    <property type="match status" value="1"/>
</dbReference>
<comment type="subcellular location">
    <subcellularLocation>
        <location evidence="1">Membrane</location>
        <topology evidence="1">Multi-pass membrane protein</topology>
    </subcellularLocation>
</comment>
<organism evidence="8 9">
    <name type="scientific">Thalassoglobus polymorphus</name>
    <dbReference type="NCBI Taxonomy" id="2527994"/>
    <lineage>
        <taxon>Bacteria</taxon>
        <taxon>Pseudomonadati</taxon>
        <taxon>Planctomycetota</taxon>
        <taxon>Planctomycetia</taxon>
        <taxon>Planctomycetales</taxon>
        <taxon>Planctomycetaceae</taxon>
        <taxon>Thalassoglobus</taxon>
    </lineage>
</organism>
<keyword evidence="9" id="KW-1185">Reference proteome</keyword>
<dbReference type="RefSeq" id="WP_145195370.1">
    <property type="nucleotide sequence ID" value="NZ_CP036267.1"/>
</dbReference>
<dbReference type="InterPro" id="IPR010432">
    <property type="entry name" value="RDD"/>
</dbReference>
<evidence type="ECO:0000256" key="2">
    <source>
        <dbReference type="ARBA" id="ARBA00022692"/>
    </source>
</evidence>
<dbReference type="Proteomes" id="UP000315724">
    <property type="component" value="Chromosome"/>
</dbReference>
<evidence type="ECO:0000256" key="1">
    <source>
        <dbReference type="ARBA" id="ARBA00004141"/>
    </source>
</evidence>
<evidence type="ECO:0000256" key="4">
    <source>
        <dbReference type="ARBA" id="ARBA00023136"/>
    </source>
</evidence>
<feature type="domain" description="RDD" evidence="7">
    <location>
        <begin position="437"/>
        <end position="573"/>
    </location>
</feature>
<protein>
    <submittedName>
        <fullName evidence="8">RDD family protein</fullName>
    </submittedName>
</protein>
<dbReference type="KEGG" id="tpol:Mal48_02960"/>
<gene>
    <name evidence="8" type="ORF">Mal48_02960</name>
</gene>
<dbReference type="EMBL" id="CP036267">
    <property type="protein sequence ID" value="QDT31065.1"/>
    <property type="molecule type" value="Genomic_DNA"/>
</dbReference>
<evidence type="ECO:0000313" key="9">
    <source>
        <dbReference type="Proteomes" id="UP000315724"/>
    </source>
</evidence>
<evidence type="ECO:0000256" key="3">
    <source>
        <dbReference type="ARBA" id="ARBA00022989"/>
    </source>
</evidence>
<keyword evidence="3 6" id="KW-1133">Transmembrane helix</keyword>
<dbReference type="GO" id="GO:0016020">
    <property type="term" value="C:membrane"/>
    <property type="evidence" value="ECO:0007669"/>
    <property type="project" value="UniProtKB-SubCell"/>
</dbReference>